<dbReference type="NCBIfam" id="TIGR02937">
    <property type="entry name" value="sigma70-ECF"/>
    <property type="match status" value="1"/>
</dbReference>
<dbReference type="InterPro" id="IPR013325">
    <property type="entry name" value="RNA_pol_sigma_r2"/>
</dbReference>
<proteinExistence type="inferred from homology"/>
<comment type="similarity">
    <text evidence="1">Belongs to the sigma-70 factor family. ECF subfamily.</text>
</comment>
<dbReference type="Pfam" id="PF08281">
    <property type="entry name" value="Sigma70_r4_2"/>
    <property type="match status" value="1"/>
</dbReference>
<keyword evidence="8" id="KW-1185">Reference proteome</keyword>
<dbReference type="CDD" id="cd06171">
    <property type="entry name" value="Sigma70_r4"/>
    <property type="match status" value="1"/>
</dbReference>
<dbReference type="Gene3D" id="1.10.10.10">
    <property type="entry name" value="Winged helix-like DNA-binding domain superfamily/Winged helix DNA-binding domain"/>
    <property type="match status" value="1"/>
</dbReference>
<gene>
    <name evidence="7" type="ORF">PYK22_02191</name>
</gene>
<evidence type="ECO:0000259" key="5">
    <source>
        <dbReference type="Pfam" id="PF04542"/>
    </source>
</evidence>
<dbReference type="InterPro" id="IPR013324">
    <property type="entry name" value="RNA_pol_sigma_r3/r4-like"/>
</dbReference>
<dbReference type="PANTHER" id="PTHR43133:SF51">
    <property type="entry name" value="RNA POLYMERASE SIGMA FACTOR"/>
    <property type="match status" value="1"/>
</dbReference>
<keyword evidence="4" id="KW-0804">Transcription</keyword>
<dbReference type="Pfam" id="PF04542">
    <property type="entry name" value="Sigma70_r2"/>
    <property type="match status" value="1"/>
</dbReference>
<name>A0A0B6X0V4_9BACT</name>
<evidence type="ECO:0000256" key="2">
    <source>
        <dbReference type="ARBA" id="ARBA00023015"/>
    </source>
</evidence>
<protein>
    <submittedName>
        <fullName evidence="7">RNA polymerase sigma factor, sigma-70 family</fullName>
    </submittedName>
</protein>
<evidence type="ECO:0000259" key="6">
    <source>
        <dbReference type="Pfam" id="PF08281"/>
    </source>
</evidence>
<reference evidence="7 8" key="2">
    <citation type="submission" date="2015-01" db="EMBL/GenBank/DDBJ databases">
        <title>Complete genome sequence of Pyrinomonas methylaliphatogenes type strain K22T.</title>
        <authorList>
            <person name="Lee K.C.Y."/>
            <person name="Power J.F."/>
            <person name="Dunfield P.F."/>
            <person name="Morgan X.C."/>
            <person name="Huttenhower C."/>
            <person name="Stott M.B."/>
        </authorList>
    </citation>
    <scope>NUCLEOTIDE SEQUENCE [LARGE SCALE GENOMIC DNA]</scope>
    <source>
        <strain evidence="7 8">K22</strain>
    </source>
</reference>
<accession>A0A0B6X0V4</accession>
<dbReference type="InterPro" id="IPR014284">
    <property type="entry name" value="RNA_pol_sigma-70_dom"/>
</dbReference>
<dbReference type="PANTHER" id="PTHR43133">
    <property type="entry name" value="RNA POLYMERASE ECF-TYPE SIGMA FACTO"/>
    <property type="match status" value="1"/>
</dbReference>
<evidence type="ECO:0000256" key="3">
    <source>
        <dbReference type="ARBA" id="ARBA00023082"/>
    </source>
</evidence>
<feature type="domain" description="RNA polymerase sigma factor 70 region 4 type 2" evidence="6">
    <location>
        <begin position="131"/>
        <end position="183"/>
    </location>
</feature>
<dbReference type="STRING" id="454194.PYK22_02191"/>
<feature type="domain" description="RNA polymerase sigma-70 region 2" evidence="5">
    <location>
        <begin position="25"/>
        <end position="90"/>
    </location>
</feature>
<dbReference type="OrthoDB" id="9785675at2"/>
<evidence type="ECO:0000256" key="4">
    <source>
        <dbReference type="ARBA" id="ARBA00023163"/>
    </source>
</evidence>
<evidence type="ECO:0000313" key="8">
    <source>
        <dbReference type="Proteomes" id="UP000031518"/>
    </source>
</evidence>
<dbReference type="Proteomes" id="UP000031518">
    <property type="component" value="Unassembled WGS sequence"/>
</dbReference>
<dbReference type="InterPro" id="IPR013249">
    <property type="entry name" value="RNA_pol_sigma70_r4_t2"/>
</dbReference>
<dbReference type="Gene3D" id="1.10.1740.10">
    <property type="match status" value="1"/>
</dbReference>
<dbReference type="GO" id="GO:0016987">
    <property type="term" value="F:sigma factor activity"/>
    <property type="evidence" value="ECO:0007669"/>
    <property type="project" value="UniProtKB-KW"/>
</dbReference>
<evidence type="ECO:0000256" key="1">
    <source>
        <dbReference type="ARBA" id="ARBA00010641"/>
    </source>
</evidence>
<dbReference type="InterPro" id="IPR036388">
    <property type="entry name" value="WH-like_DNA-bd_sf"/>
</dbReference>
<evidence type="ECO:0000313" key="7">
    <source>
        <dbReference type="EMBL" id="CDM66179.1"/>
    </source>
</evidence>
<dbReference type="GO" id="GO:0006352">
    <property type="term" value="P:DNA-templated transcription initiation"/>
    <property type="evidence" value="ECO:0007669"/>
    <property type="project" value="InterPro"/>
</dbReference>
<keyword evidence="2" id="KW-0805">Transcription regulation</keyword>
<dbReference type="InterPro" id="IPR039425">
    <property type="entry name" value="RNA_pol_sigma-70-like"/>
</dbReference>
<dbReference type="SUPFAM" id="SSF88946">
    <property type="entry name" value="Sigma2 domain of RNA polymerase sigma factors"/>
    <property type="match status" value="1"/>
</dbReference>
<dbReference type="AlphaFoldDB" id="A0A0B6X0V4"/>
<dbReference type="InterPro" id="IPR007627">
    <property type="entry name" value="RNA_pol_sigma70_r2"/>
</dbReference>
<dbReference type="RefSeq" id="WP_041977146.1">
    <property type="nucleotide sequence ID" value="NZ_CBXV010000007.1"/>
</dbReference>
<keyword evidence="3" id="KW-0731">Sigma factor</keyword>
<organism evidence="7 8">
    <name type="scientific">Pyrinomonas methylaliphatogenes</name>
    <dbReference type="NCBI Taxonomy" id="454194"/>
    <lineage>
        <taxon>Bacteria</taxon>
        <taxon>Pseudomonadati</taxon>
        <taxon>Acidobacteriota</taxon>
        <taxon>Blastocatellia</taxon>
        <taxon>Blastocatellales</taxon>
        <taxon>Pyrinomonadaceae</taxon>
        <taxon>Pyrinomonas</taxon>
    </lineage>
</organism>
<dbReference type="SUPFAM" id="SSF88659">
    <property type="entry name" value="Sigma3 and sigma4 domains of RNA polymerase sigma factors"/>
    <property type="match status" value="1"/>
</dbReference>
<dbReference type="EMBL" id="CBXV010000007">
    <property type="protein sequence ID" value="CDM66179.1"/>
    <property type="molecule type" value="Genomic_DNA"/>
</dbReference>
<sequence>METASDEQLVERALAGDAEAFGEIMRRWERRIFLLACGMLGSEDAARDATQETFLSAYRNLRNFRREAKVSSWLHRIAVNQCISYIRRGRVRAETSLDGAGDHDGEPTIATANVRRALSPIHEIEEKEREEAVRRAVNALPPELRQVIIMKEFEEMTFQEIAETLQLPVSTVKSRLYTALKQLRMRLERFVAAEEEGPIKGGLRR</sequence>
<dbReference type="GO" id="GO:0003677">
    <property type="term" value="F:DNA binding"/>
    <property type="evidence" value="ECO:0007669"/>
    <property type="project" value="InterPro"/>
</dbReference>
<reference evidence="7 8" key="1">
    <citation type="submission" date="2013-12" db="EMBL/GenBank/DDBJ databases">
        <authorList>
            <person name="Stott M."/>
        </authorList>
    </citation>
    <scope>NUCLEOTIDE SEQUENCE [LARGE SCALE GENOMIC DNA]</scope>
    <source>
        <strain evidence="7 8">K22</strain>
    </source>
</reference>